<dbReference type="EMBL" id="JBBBZM010000259">
    <property type="protein sequence ID" value="KAL0631359.1"/>
    <property type="molecule type" value="Genomic_DNA"/>
</dbReference>
<feature type="non-terminal residue" evidence="1">
    <location>
        <position position="1"/>
    </location>
</feature>
<gene>
    <name evidence="1" type="ORF">Q9L58_009767</name>
</gene>
<organism evidence="1 2">
    <name type="scientific">Discina gigas</name>
    <dbReference type="NCBI Taxonomy" id="1032678"/>
    <lineage>
        <taxon>Eukaryota</taxon>
        <taxon>Fungi</taxon>
        <taxon>Dikarya</taxon>
        <taxon>Ascomycota</taxon>
        <taxon>Pezizomycotina</taxon>
        <taxon>Pezizomycetes</taxon>
        <taxon>Pezizales</taxon>
        <taxon>Discinaceae</taxon>
        <taxon>Discina</taxon>
    </lineage>
</organism>
<accession>A0ABR3G5Y3</accession>
<reference evidence="1 2" key="1">
    <citation type="submission" date="2024-02" db="EMBL/GenBank/DDBJ databases">
        <title>Discinaceae phylogenomics.</title>
        <authorList>
            <person name="Dirks A.C."/>
            <person name="James T.Y."/>
        </authorList>
    </citation>
    <scope>NUCLEOTIDE SEQUENCE [LARGE SCALE GENOMIC DNA]</scope>
    <source>
        <strain evidence="1 2">ACD0624</strain>
    </source>
</reference>
<name>A0ABR3G5Y3_9PEZI</name>
<proteinExistence type="predicted"/>
<keyword evidence="2" id="KW-1185">Reference proteome</keyword>
<protein>
    <submittedName>
        <fullName evidence="1">Uncharacterized protein</fullName>
    </submittedName>
</protein>
<evidence type="ECO:0000313" key="2">
    <source>
        <dbReference type="Proteomes" id="UP001447188"/>
    </source>
</evidence>
<sequence>YRESWHTQWTSVQVQSYSPEYECTTGPNTWCIKNRLTGAFLANTKDGIIAWESDLLAVGSNKFKTRICIPEYSWRFDLGPDRSWRIINHSNSCLLERVQGSSTEVACTSKNVSRNKSWLFRYVSGCTLCYLVRDTEASSKSLVTVAESESEPPAYILGSE</sequence>
<dbReference type="Proteomes" id="UP001447188">
    <property type="component" value="Unassembled WGS sequence"/>
</dbReference>
<comment type="caution">
    <text evidence="1">The sequence shown here is derived from an EMBL/GenBank/DDBJ whole genome shotgun (WGS) entry which is preliminary data.</text>
</comment>
<evidence type="ECO:0000313" key="1">
    <source>
        <dbReference type="EMBL" id="KAL0631359.1"/>
    </source>
</evidence>